<dbReference type="KEGG" id="acad:UA74_26320"/>
<gene>
    <name evidence="1" type="ORF">UA74_26320</name>
</gene>
<dbReference type="EMBL" id="CP016076">
    <property type="protein sequence ID" value="APU17269.1"/>
    <property type="molecule type" value="Genomic_DNA"/>
</dbReference>
<sequence length="120" mass="13757">MSDHYEVFFDAAGTGRSLEEVARLVSTAVDIPLQRDDDPDREYWAERDGVFFDLYSDHGMEDDAGIPFERMPYSLTLRSGTSGLDRQRVIAEQVFDRLCAEGLRPVYLVWGIEKIIRHAD</sequence>
<dbReference type="RefSeq" id="WP_075765672.1">
    <property type="nucleotide sequence ID" value="NZ_CP016076.1"/>
</dbReference>
<reference evidence="2" key="1">
    <citation type="submission" date="2016-06" db="EMBL/GenBank/DDBJ databases">
        <title>Complete genome sequence of Actinoalloteichus fjordicus DSM 46855 (=ADI127-17), type strain of the new species Actinoalloteichus fjordicus.</title>
        <authorList>
            <person name="Ruckert C."/>
            <person name="Nouioui I."/>
            <person name="Willmese J."/>
            <person name="van Wezel G."/>
            <person name="Klenk H.-P."/>
            <person name="Kalinowski J."/>
            <person name="Zotchev S.B."/>
        </authorList>
    </citation>
    <scope>NUCLEOTIDE SEQUENCE [LARGE SCALE GENOMIC DNA]</scope>
    <source>
        <strain evidence="2">ADI127-7</strain>
    </source>
</reference>
<organism evidence="1 2">
    <name type="scientific">Actinoalloteichus fjordicus</name>
    <dbReference type="NCBI Taxonomy" id="1612552"/>
    <lineage>
        <taxon>Bacteria</taxon>
        <taxon>Bacillati</taxon>
        <taxon>Actinomycetota</taxon>
        <taxon>Actinomycetes</taxon>
        <taxon>Pseudonocardiales</taxon>
        <taxon>Pseudonocardiaceae</taxon>
        <taxon>Actinoalloteichus</taxon>
    </lineage>
</organism>
<evidence type="ECO:0000313" key="2">
    <source>
        <dbReference type="Proteomes" id="UP000185511"/>
    </source>
</evidence>
<keyword evidence="2" id="KW-1185">Reference proteome</keyword>
<proteinExistence type="predicted"/>
<protein>
    <submittedName>
        <fullName evidence="1">Uncharacterized protein</fullName>
    </submittedName>
</protein>
<dbReference type="AlphaFoldDB" id="A0AAC9PU27"/>
<evidence type="ECO:0000313" key="1">
    <source>
        <dbReference type="EMBL" id="APU17269.1"/>
    </source>
</evidence>
<dbReference type="Proteomes" id="UP000185511">
    <property type="component" value="Chromosome"/>
</dbReference>
<accession>A0AAC9PU27</accession>
<name>A0AAC9PU27_9PSEU</name>